<dbReference type="InterPro" id="IPR036852">
    <property type="entry name" value="Peptidase_S8/S53_dom_sf"/>
</dbReference>
<dbReference type="EMBL" id="JACOSL010000006">
    <property type="protein sequence ID" value="MBI1755695.1"/>
    <property type="molecule type" value="Genomic_DNA"/>
</dbReference>
<keyword evidence="1" id="KW-0645">Protease</keyword>
<evidence type="ECO:0000256" key="3">
    <source>
        <dbReference type="ARBA" id="ARBA00022825"/>
    </source>
</evidence>
<accession>A0A931LVL6</accession>
<keyword evidence="2" id="KW-0378">Hydrolase</keyword>
<sequence length="398" mass="40085">MAAALAIVMVGCGGNGAMVGGDGSRSISDATAQNGHIVTPDSTLPQGAGFMHTNHLVWASNFGPMATTSPTGKTPAQMRGAYSITANGSGAIAIVDAYNFSTALNDFNVFSTQFGLPTEPSTDATLSSNTVLQVVYASGSKPRNNAGWALEEALDIEWAHAMAPNAKIYLVEAASNSFANLVAAENVAKALVGVHQVSNSWSGGESSTIYTDNDSVFVQSGVAFYGSGGDTGGVTGWPALSSNVVAVGGTTLNTSGNTWVSETVWGGSGCGSSAYEPRPAFQDIVSSLVGSFRGADDISADADPNTGASVYDTAGYQGQKGWFQVGGTSLSCPVIAGIANAAGSTKSSQGQNTSFYAAYAGGSANFHDIKSGTAGSFSALTGWDFPTGVGSPNGTGGF</sequence>
<dbReference type="PROSITE" id="PS00138">
    <property type="entry name" value="SUBTILASE_SER"/>
    <property type="match status" value="1"/>
</dbReference>
<evidence type="ECO:0000256" key="1">
    <source>
        <dbReference type="ARBA" id="ARBA00022670"/>
    </source>
</evidence>
<name>A0A931LVL6_FIMGI</name>
<dbReference type="InterPro" id="IPR030400">
    <property type="entry name" value="Sedolisin_dom"/>
</dbReference>
<dbReference type="InterPro" id="IPR050819">
    <property type="entry name" value="Tripeptidyl-peptidase_I"/>
</dbReference>
<evidence type="ECO:0000259" key="4">
    <source>
        <dbReference type="PROSITE" id="PS51695"/>
    </source>
</evidence>
<evidence type="ECO:0000256" key="2">
    <source>
        <dbReference type="ARBA" id="ARBA00022801"/>
    </source>
</evidence>
<feature type="domain" description="Peptidase S53" evidence="4">
    <location>
        <begin position="72"/>
        <end position="398"/>
    </location>
</feature>
<protein>
    <submittedName>
        <fullName evidence="5">S53 family peptidase</fullName>
    </submittedName>
</protein>
<proteinExistence type="predicted"/>
<comment type="caution">
    <text evidence="5">The sequence shown here is derived from an EMBL/GenBank/DDBJ whole genome shotgun (WGS) entry which is preliminary data.</text>
</comment>
<dbReference type="SUPFAM" id="SSF52743">
    <property type="entry name" value="Subtilisin-like"/>
    <property type="match status" value="1"/>
</dbReference>
<dbReference type="PANTHER" id="PTHR14218:SF15">
    <property type="entry name" value="TRIPEPTIDYL-PEPTIDASE 1"/>
    <property type="match status" value="1"/>
</dbReference>
<dbReference type="GO" id="GO:0008240">
    <property type="term" value="F:tripeptidyl-peptidase activity"/>
    <property type="evidence" value="ECO:0007669"/>
    <property type="project" value="TreeGrafter"/>
</dbReference>
<dbReference type="PROSITE" id="PS51695">
    <property type="entry name" value="SEDOLISIN"/>
    <property type="match status" value="1"/>
</dbReference>
<dbReference type="GO" id="GO:0006508">
    <property type="term" value="P:proteolysis"/>
    <property type="evidence" value="ECO:0007669"/>
    <property type="project" value="UniProtKB-KW"/>
</dbReference>
<reference evidence="5" key="1">
    <citation type="submission" date="2020-07" db="EMBL/GenBank/DDBJ databases">
        <title>Huge and variable diversity of episymbiotic CPR bacteria and DPANN archaea in groundwater ecosystems.</title>
        <authorList>
            <person name="He C.Y."/>
            <person name="Keren R."/>
            <person name="Whittaker M."/>
            <person name="Farag I.F."/>
            <person name="Doudna J."/>
            <person name="Cate J.H.D."/>
            <person name="Banfield J.F."/>
        </authorList>
    </citation>
    <scope>NUCLEOTIDE SEQUENCE</scope>
    <source>
        <strain evidence="5">NC_groundwater_17_Pr7_B-0.1um_64_12</strain>
    </source>
</reference>
<organism evidence="5 6">
    <name type="scientific">Fimbriimonas ginsengisoli</name>
    <dbReference type="NCBI Taxonomy" id="1005039"/>
    <lineage>
        <taxon>Bacteria</taxon>
        <taxon>Bacillati</taxon>
        <taxon>Armatimonadota</taxon>
        <taxon>Fimbriimonadia</taxon>
        <taxon>Fimbriimonadales</taxon>
        <taxon>Fimbriimonadaceae</taxon>
        <taxon>Fimbriimonas</taxon>
    </lineage>
</organism>
<dbReference type="Proteomes" id="UP000727962">
    <property type="component" value="Unassembled WGS sequence"/>
</dbReference>
<dbReference type="AlphaFoldDB" id="A0A931LVL6"/>
<evidence type="ECO:0000313" key="6">
    <source>
        <dbReference type="Proteomes" id="UP000727962"/>
    </source>
</evidence>
<keyword evidence="3" id="KW-0720">Serine protease</keyword>
<evidence type="ECO:0000313" key="5">
    <source>
        <dbReference type="EMBL" id="MBI1755695.1"/>
    </source>
</evidence>
<dbReference type="GO" id="GO:0004252">
    <property type="term" value="F:serine-type endopeptidase activity"/>
    <property type="evidence" value="ECO:0007669"/>
    <property type="project" value="InterPro"/>
</dbReference>
<dbReference type="CDD" id="cd04056">
    <property type="entry name" value="Peptidases_S53"/>
    <property type="match status" value="1"/>
</dbReference>
<dbReference type="PANTHER" id="PTHR14218">
    <property type="entry name" value="PROTEASE S8 TRIPEPTIDYL PEPTIDASE I CLN2"/>
    <property type="match status" value="1"/>
</dbReference>
<dbReference type="Gene3D" id="3.40.50.200">
    <property type="entry name" value="Peptidase S8/S53 domain"/>
    <property type="match status" value="1"/>
</dbReference>
<dbReference type="InterPro" id="IPR023828">
    <property type="entry name" value="Peptidase_S8_Ser-AS"/>
</dbReference>
<gene>
    <name evidence="5" type="ORF">HYR64_01135</name>
</gene>